<dbReference type="NCBIfam" id="TIGR02669">
    <property type="entry name" value="SpoIID_LytB"/>
    <property type="match status" value="1"/>
</dbReference>
<comment type="caution">
    <text evidence="3">The sequence shown here is derived from an EMBL/GenBank/DDBJ whole genome shotgun (WGS) entry which is preliminary data.</text>
</comment>
<dbReference type="Pfam" id="PF08486">
    <property type="entry name" value="SpoIID"/>
    <property type="match status" value="1"/>
</dbReference>
<dbReference type="PANTHER" id="PTHR30032:SF4">
    <property type="entry name" value="AMIDASE ENHANCER"/>
    <property type="match status" value="1"/>
</dbReference>
<evidence type="ECO:0000256" key="1">
    <source>
        <dbReference type="SAM" id="MobiDB-lite"/>
    </source>
</evidence>
<dbReference type="RefSeq" id="WP_262670612.1">
    <property type="nucleotide sequence ID" value="NZ_JAOQKC010000003.1"/>
</dbReference>
<name>A0ABT2RU21_9FIRM</name>
<protein>
    <submittedName>
        <fullName evidence="3">SpoIID/LytB domain-containing protein</fullName>
    </submittedName>
</protein>
<accession>A0ABT2RU21</accession>
<feature type="region of interest" description="Disordered" evidence="1">
    <location>
        <begin position="89"/>
        <end position="111"/>
    </location>
</feature>
<dbReference type="InterPro" id="IPR013693">
    <property type="entry name" value="SpoIID/LytB_N"/>
</dbReference>
<dbReference type="Proteomes" id="UP001652461">
    <property type="component" value="Unassembled WGS sequence"/>
</dbReference>
<dbReference type="InterPro" id="IPR013486">
    <property type="entry name" value="SpoIID/LytB"/>
</dbReference>
<feature type="compositionally biased region" description="Basic and acidic residues" evidence="1">
    <location>
        <begin position="89"/>
        <end position="108"/>
    </location>
</feature>
<dbReference type="InterPro" id="IPR051922">
    <property type="entry name" value="Bact_Sporulation_Assoc"/>
</dbReference>
<keyword evidence="4" id="KW-1185">Reference proteome</keyword>
<organism evidence="3 4">
    <name type="scientific">Laedolimicola ammoniilytica</name>
    <dbReference type="NCBI Taxonomy" id="2981771"/>
    <lineage>
        <taxon>Bacteria</taxon>
        <taxon>Bacillati</taxon>
        <taxon>Bacillota</taxon>
        <taxon>Clostridia</taxon>
        <taxon>Lachnospirales</taxon>
        <taxon>Lachnospiraceae</taxon>
        <taxon>Laedolimicola</taxon>
    </lineage>
</organism>
<feature type="region of interest" description="Disordered" evidence="1">
    <location>
        <begin position="20"/>
        <end position="43"/>
    </location>
</feature>
<evidence type="ECO:0000259" key="2">
    <source>
        <dbReference type="Pfam" id="PF08486"/>
    </source>
</evidence>
<proteinExistence type="predicted"/>
<sequence length="508" mass="55054">MKLGLLALGVLVLGGMLSLQKKSGGTGPESETQNQNIELEENGIQGTDAEEAEELENTEPEPLPYTGQIRVLLKTDGFAETLHEKVSLASEHGSELTLTDRETGEKLDSGSQLELTREDGVLFLNGEPLAETPICLRVTGEDTRIRVNSLIRSGGHPVYEGALEVWPTDGGFYLVNELPLETYLACVVPSEMPSGYSTEALKAQAVCARTYACQEMEVWAYPECEAHVDDSVSFQVYGNTDRSYSTDRAVAETAGQILTYGGEPITAYYFSTSFGATGNQAVWWEGSPAETPYLTGKCVDASGESVDLSSEEAFAAFLETEHPGGYDADISWYRWETEIGNQALSENLNQALAARMAANPDAILTRLGSRLESRSIKTIGRIRGIDVLERNAGGAITRLQIRGSRHTIEVSTEYNVRALLNVQGGSIRRQDGSKVDGSALLPSACMEITPLFDKKGELSGWRFRGGGYGHGVGLSQNGANGMAKQGKSFAEILHFFYTDVELTDISEI</sequence>
<reference evidence="3 4" key="1">
    <citation type="journal article" date="2021" name="ISME Commun">
        <title>Automated analysis of genomic sequences facilitates high-throughput and comprehensive description of bacteria.</title>
        <authorList>
            <person name="Hitch T.C.A."/>
        </authorList>
    </citation>
    <scope>NUCLEOTIDE SEQUENCE [LARGE SCALE GENOMIC DNA]</scope>
    <source>
        <strain evidence="3 4">Sanger_04</strain>
    </source>
</reference>
<dbReference type="EMBL" id="JAOQKC010000003">
    <property type="protein sequence ID" value="MCU6695822.1"/>
    <property type="molecule type" value="Genomic_DNA"/>
</dbReference>
<feature type="domain" description="Sporulation stage II protein D amidase enhancer LytB N-terminal" evidence="2">
    <location>
        <begin position="170"/>
        <end position="260"/>
    </location>
</feature>
<evidence type="ECO:0000313" key="4">
    <source>
        <dbReference type="Proteomes" id="UP001652461"/>
    </source>
</evidence>
<gene>
    <name evidence="3" type="ORF">OCV63_02790</name>
</gene>
<evidence type="ECO:0000313" key="3">
    <source>
        <dbReference type="EMBL" id="MCU6695822.1"/>
    </source>
</evidence>
<dbReference type="PANTHER" id="PTHR30032">
    <property type="entry name" value="N-ACETYLMURAMOYL-L-ALANINE AMIDASE-RELATED"/>
    <property type="match status" value="1"/>
</dbReference>